<dbReference type="Proteomes" id="UP000261540">
    <property type="component" value="Unplaced"/>
</dbReference>
<protein>
    <recommendedName>
        <fullName evidence="4">Large ribosomal subunit protein uL10m</fullName>
    </recommendedName>
    <alternativeName>
        <fullName evidence="5">39S ribosomal protein L10, mitochondrial</fullName>
    </alternativeName>
</protein>
<keyword evidence="7" id="KW-1185">Reference proteome</keyword>
<keyword evidence="2" id="KW-0689">Ribosomal protein</keyword>
<comment type="similarity">
    <text evidence="1">Belongs to the universal ribosomal protein uL10 family.</text>
</comment>
<dbReference type="OrthoDB" id="360689at2759"/>
<evidence type="ECO:0000313" key="6">
    <source>
        <dbReference type="Ensembl" id="ENSPKIP00000013241.1"/>
    </source>
</evidence>
<sequence length="253" mass="28624">MAATLCFTFLPKQAGWLPLRQCVRYGSKAVTRHRKPVHFLKQKLLAITEYIPPKPEECFRVSRTRETKQDSRMTAFIKREVQATFQQSKMIVVVQNNATTTEDMLQLRHRLHKHDVSVKFFPNQVMRDFLSDSMHKNMKPLFIGSTVLFVSKEPKLKEVLQILKSFPQLVLVGACVDDTLMSRQGIVSYSKLPPLATVQGQVLGGLSLLSSQTSSMLHRHPAHLSALLQQYLKQQVIDGPSQETGPEAQDSVA</sequence>
<dbReference type="RefSeq" id="XP_023670070.1">
    <property type="nucleotide sequence ID" value="XM_023814302.2"/>
</dbReference>
<reference evidence="6" key="2">
    <citation type="submission" date="2025-09" db="UniProtKB">
        <authorList>
            <consortium name="Ensembl"/>
        </authorList>
    </citation>
    <scope>IDENTIFICATION</scope>
</reference>
<dbReference type="Ensembl" id="ENSPKIT00000037660.1">
    <property type="protein sequence ID" value="ENSPKIP00000013241.1"/>
    <property type="gene ID" value="ENSPKIG00000000749.1"/>
</dbReference>
<accession>A0A3B3R6F4</accession>
<evidence type="ECO:0000256" key="1">
    <source>
        <dbReference type="ARBA" id="ARBA00008889"/>
    </source>
</evidence>
<dbReference type="KEGG" id="pki:111845141"/>
<evidence type="ECO:0000256" key="2">
    <source>
        <dbReference type="ARBA" id="ARBA00022980"/>
    </source>
</evidence>
<organism evidence="6 7">
    <name type="scientific">Paramormyrops kingsleyae</name>
    <dbReference type="NCBI Taxonomy" id="1676925"/>
    <lineage>
        <taxon>Eukaryota</taxon>
        <taxon>Metazoa</taxon>
        <taxon>Chordata</taxon>
        <taxon>Craniata</taxon>
        <taxon>Vertebrata</taxon>
        <taxon>Euteleostomi</taxon>
        <taxon>Actinopterygii</taxon>
        <taxon>Neopterygii</taxon>
        <taxon>Teleostei</taxon>
        <taxon>Osteoglossocephala</taxon>
        <taxon>Osteoglossomorpha</taxon>
        <taxon>Osteoglossiformes</taxon>
        <taxon>Mormyridae</taxon>
        <taxon>Paramormyrops</taxon>
    </lineage>
</organism>
<dbReference type="GeneTree" id="ENSGT00390000000603"/>
<dbReference type="Pfam" id="PF00466">
    <property type="entry name" value="Ribosomal_L10"/>
    <property type="match status" value="1"/>
</dbReference>
<reference evidence="6" key="1">
    <citation type="submission" date="2025-08" db="UniProtKB">
        <authorList>
            <consortium name="Ensembl"/>
        </authorList>
    </citation>
    <scope>IDENTIFICATION</scope>
</reference>
<dbReference type="InterPro" id="IPR001790">
    <property type="entry name" value="Ribosomal_uL10"/>
</dbReference>
<dbReference type="Gene3D" id="3.30.70.1730">
    <property type="match status" value="1"/>
</dbReference>
<evidence type="ECO:0000256" key="4">
    <source>
        <dbReference type="ARBA" id="ARBA00035707"/>
    </source>
</evidence>
<dbReference type="CDD" id="cd00379">
    <property type="entry name" value="Ribosomal_L10_P0"/>
    <property type="match status" value="1"/>
</dbReference>
<dbReference type="GO" id="GO:0005840">
    <property type="term" value="C:ribosome"/>
    <property type="evidence" value="ECO:0007669"/>
    <property type="project" value="UniProtKB-KW"/>
</dbReference>
<dbReference type="GeneID" id="111845141"/>
<evidence type="ECO:0000256" key="5">
    <source>
        <dbReference type="ARBA" id="ARBA00035716"/>
    </source>
</evidence>
<dbReference type="SUPFAM" id="SSF160369">
    <property type="entry name" value="Ribosomal protein L10-like"/>
    <property type="match status" value="1"/>
</dbReference>
<name>A0A3B3R6F4_9TELE</name>
<evidence type="ECO:0000313" key="7">
    <source>
        <dbReference type="Proteomes" id="UP000261540"/>
    </source>
</evidence>
<keyword evidence="3" id="KW-0687">Ribonucleoprotein</keyword>
<dbReference type="InterPro" id="IPR047865">
    <property type="entry name" value="Ribosomal_uL10_bac_type"/>
</dbReference>
<dbReference type="GO" id="GO:1990904">
    <property type="term" value="C:ribonucleoprotein complex"/>
    <property type="evidence" value="ECO:0007669"/>
    <property type="project" value="UniProtKB-KW"/>
</dbReference>
<dbReference type="InterPro" id="IPR043141">
    <property type="entry name" value="Ribosomal_uL10-like_sf"/>
</dbReference>
<dbReference type="PANTHER" id="PTHR11560">
    <property type="entry name" value="39S RIBOSOMAL PROTEIN L10, MITOCHONDRIAL"/>
    <property type="match status" value="1"/>
</dbReference>
<evidence type="ECO:0000256" key="3">
    <source>
        <dbReference type="ARBA" id="ARBA00023274"/>
    </source>
</evidence>
<proteinExistence type="inferred from homology"/>
<dbReference type="CTD" id="124995"/>
<dbReference type="STRING" id="1676925.ENSPKIP00000013241"/>
<dbReference type="AlphaFoldDB" id="A0A3B3R6F4"/>